<feature type="transmembrane region" description="Helical" evidence="5">
    <location>
        <begin position="65"/>
        <end position="82"/>
    </location>
</feature>
<comment type="caution">
    <text evidence="7">The sequence shown here is derived from an EMBL/GenBank/DDBJ whole genome shotgun (WGS) entry which is preliminary data.</text>
</comment>
<dbReference type="CDD" id="cd01949">
    <property type="entry name" value="GGDEF"/>
    <property type="match status" value="1"/>
</dbReference>
<proteinExistence type="predicted"/>
<feature type="domain" description="GGDEF" evidence="6">
    <location>
        <begin position="232"/>
        <end position="364"/>
    </location>
</feature>
<accession>A0A1T1HES9</accession>
<dbReference type="Pfam" id="PF00990">
    <property type="entry name" value="GGDEF"/>
    <property type="match status" value="1"/>
</dbReference>
<gene>
    <name evidence="7" type="ORF">BTA35_0202165</name>
</gene>
<reference evidence="7" key="1">
    <citation type="submission" date="2017-02" db="EMBL/GenBank/DDBJ databases">
        <title>Draft Genome Sequence of the Salt Water Bacterium Oceanospirillum linum ATCC 11336.</title>
        <authorList>
            <person name="Trachtenberg A.M."/>
            <person name="Carney J.G."/>
            <person name="Linnane J.D."/>
            <person name="Rheaume B.A."/>
            <person name="Pitts N.L."/>
            <person name="Mykles D.L."/>
            <person name="Maclea K.S."/>
        </authorList>
    </citation>
    <scope>NUCLEOTIDE SEQUENCE [LARGE SCALE GENOMIC DNA]</scope>
    <source>
        <strain evidence="7">ATCC 11336</strain>
    </source>
</reference>
<evidence type="ECO:0000313" key="8">
    <source>
        <dbReference type="Proteomes" id="UP000190064"/>
    </source>
</evidence>
<dbReference type="GO" id="GO:1902201">
    <property type="term" value="P:negative regulation of bacterial-type flagellum-dependent cell motility"/>
    <property type="evidence" value="ECO:0007669"/>
    <property type="project" value="TreeGrafter"/>
</dbReference>
<dbReference type="AlphaFoldDB" id="A0A1T1HES9"/>
<comment type="cofactor">
    <cofactor evidence="1">
        <name>Mg(2+)</name>
        <dbReference type="ChEBI" id="CHEBI:18420"/>
    </cofactor>
</comment>
<evidence type="ECO:0000256" key="2">
    <source>
        <dbReference type="ARBA" id="ARBA00012528"/>
    </source>
</evidence>
<evidence type="ECO:0000259" key="6">
    <source>
        <dbReference type="PROSITE" id="PS50887"/>
    </source>
</evidence>
<evidence type="ECO:0000256" key="5">
    <source>
        <dbReference type="SAM" id="Phobius"/>
    </source>
</evidence>
<feature type="transmembrane region" description="Helical" evidence="5">
    <location>
        <begin position="144"/>
        <end position="164"/>
    </location>
</feature>
<evidence type="ECO:0000256" key="1">
    <source>
        <dbReference type="ARBA" id="ARBA00001946"/>
    </source>
</evidence>
<protein>
    <recommendedName>
        <fullName evidence="2">diguanylate cyclase</fullName>
        <ecNumber evidence="2">2.7.7.65</ecNumber>
    </recommendedName>
</protein>
<sequence length="381" mass="43301">MKRLGISALSHGMLLLILALALSLDLLTDFSLLSFVLLTFSAMATQGAFWLLFHCRINLRFKDPSLTLMQMAVAIIWFSILISQLPEIRGSLTLLYIMVMLFGIFQISMFEFAFVGLLSLVCFGGVIASDLYFHPEEINLKLSLVQWLILASAQTWIALFGSYVRRLSERLKRQRSVLRHSNHKMQRANEELEQAMEQLDEIAGTDELTGVLNRRRFFEESRLRLAGTDEYQSSALCMIDLDHFKRVNDRFGHQAGDLVLERFCQITRECLRGSDLFGRYGGEEFILLLPQTNQESGVQIAERIRLAFEQYTFDSIEPGLRLSASIGATLHRWGETLEETLKRADKALYQAKSFGRNQTIYISGAQSSSRTLDNAGKTAKD</sequence>
<dbReference type="STRING" id="966.BTA35_0202165"/>
<name>A0A1T1HES9_OCELI</name>
<feature type="coiled-coil region" evidence="4">
    <location>
        <begin position="171"/>
        <end position="205"/>
    </location>
</feature>
<dbReference type="GO" id="GO:0043709">
    <property type="term" value="P:cell adhesion involved in single-species biofilm formation"/>
    <property type="evidence" value="ECO:0007669"/>
    <property type="project" value="TreeGrafter"/>
</dbReference>
<dbReference type="EMBL" id="MTSD02000001">
    <property type="protein sequence ID" value="OOV88344.1"/>
    <property type="molecule type" value="Genomic_DNA"/>
</dbReference>
<dbReference type="PANTHER" id="PTHR45138">
    <property type="entry name" value="REGULATORY COMPONENTS OF SENSORY TRANSDUCTION SYSTEM"/>
    <property type="match status" value="1"/>
</dbReference>
<dbReference type="Proteomes" id="UP000190064">
    <property type="component" value="Unassembled WGS sequence"/>
</dbReference>
<evidence type="ECO:0000256" key="3">
    <source>
        <dbReference type="ARBA" id="ARBA00034247"/>
    </source>
</evidence>
<keyword evidence="5" id="KW-0812">Transmembrane</keyword>
<dbReference type="NCBIfam" id="TIGR00254">
    <property type="entry name" value="GGDEF"/>
    <property type="match status" value="1"/>
</dbReference>
<keyword evidence="5" id="KW-0472">Membrane</keyword>
<dbReference type="InterPro" id="IPR000160">
    <property type="entry name" value="GGDEF_dom"/>
</dbReference>
<dbReference type="InterPro" id="IPR050469">
    <property type="entry name" value="Diguanylate_Cyclase"/>
</dbReference>
<keyword evidence="4" id="KW-0175">Coiled coil</keyword>
<dbReference type="PROSITE" id="PS50887">
    <property type="entry name" value="GGDEF"/>
    <property type="match status" value="1"/>
</dbReference>
<keyword evidence="8" id="KW-1185">Reference proteome</keyword>
<feature type="transmembrane region" description="Helical" evidence="5">
    <location>
        <begin position="112"/>
        <end position="132"/>
    </location>
</feature>
<feature type="transmembrane region" description="Helical" evidence="5">
    <location>
        <begin position="88"/>
        <end position="105"/>
    </location>
</feature>
<keyword evidence="5" id="KW-1133">Transmembrane helix</keyword>
<dbReference type="FunFam" id="3.30.70.270:FF:000001">
    <property type="entry name" value="Diguanylate cyclase domain protein"/>
    <property type="match status" value="1"/>
</dbReference>
<dbReference type="SUPFAM" id="SSF55073">
    <property type="entry name" value="Nucleotide cyclase"/>
    <property type="match status" value="1"/>
</dbReference>
<organism evidence="7 8">
    <name type="scientific">Oceanospirillum linum</name>
    <dbReference type="NCBI Taxonomy" id="966"/>
    <lineage>
        <taxon>Bacteria</taxon>
        <taxon>Pseudomonadati</taxon>
        <taxon>Pseudomonadota</taxon>
        <taxon>Gammaproteobacteria</taxon>
        <taxon>Oceanospirillales</taxon>
        <taxon>Oceanospirillaceae</taxon>
        <taxon>Oceanospirillum</taxon>
    </lineage>
</organism>
<comment type="catalytic activity">
    <reaction evidence="3">
        <text>2 GTP = 3',3'-c-di-GMP + 2 diphosphate</text>
        <dbReference type="Rhea" id="RHEA:24898"/>
        <dbReference type="ChEBI" id="CHEBI:33019"/>
        <dbReference type="ChEBI" id="CHEBI:37565"/>
        <dbReference type="ChEBI" id="CHEBI:58805"/>
        <dbReference type="EC" id="2.7.7.65"/>
    </reaction>
</comment>
<evidence type="ECO:0000256" key="4">
    <source>
        <dbReference type="SAM" id="Coils"/>
    </source>
</evidence>
<feature type="transmembrane region" description="Helical" evidence="5">
    <location>
        <begin position="31"/>
        <end position="53"/>
    </location>
</feature>
<dbReference type="InterPro" id="IPR029787">
    <property type="entry name" value="Nucleotide_cyclase"/>
</dbReference>
<evidence type="ECO:0000313" key="7">
    <source>
        <dbReference type="EMBL" id="OOV88344.1"/>
    </source>
</evidence>
<dbReference type="GO" id="GO:0052621">
    <property type="term" value="F:diguanylate cyclase activity"/>
    <property type="evidence" value="ECO:0007669"/>
    <property type="project" value="UniProtKB-EC"/>
</dbReference>
<dbReference type="PANTHER" id="PTHR45138:SF9">
    <property type="entry name" value="DIGUANYLATE CYCLASE DGCM-RELATED"/>
    <property type="match status" value="1"/>
</dbReference>
<dbReference type="Gene3D" id="3.30.70.270">
    <property type="match status" value="1"/>
</dbReference>
<dbReference type="InterPro" id="IPR043128">
    <property type="entry name" value="Rev_trsase/Diguanyl_cyclase"/>
</dbReference>
<dbReference type="GO" id="GO:0005886">
    <property type="term" value="C:plasma membrane"/>
    <property type="evidence" value="ECO:0007669"/>
    <property type="project" value="TreeGrafter"/>
</dbReference>
<dbReference type="SMART" id="SM00267">
    <property type="entry name" value="GGDEF"/>
    <property type="match status" value="1"/>
</dbReference>
<dbReference type="EC" id="2.7.7.65" evidence="2"/>